<comment type="caution">
    <text evidence="1">The sequence shown here is derived from an EMBL/GenBank/DDBJ whole genome shotgun (WGS) entry which is preliminary data.</text>
</comment>
<gene>
    <name evidence="1" type="ORF">FJW02_10910</name>
</gene>
<dbReference type="EMBL" id="VHJB01000063">
    <property type="protein sequence ID" value="TPV36597.1"/>
    <property type="molecule type" value="Genomic_DNA"/>
</dbReference>
<accession>A0ABY2ZJ48</accession>
<dbReference type="Gene3D" id="3.90.176.10">
    <property type="entry name" value="Toxin ADP-ribosyltransferase, Chain A, domain 1"/>
    <property type="match status" value="1"/>
</dbReference>
<dbReference type="Proteomes" id="UP000315469">
    <property type="component" value="Unassembled WGS sequence"/>
</dbReference>
<sequence length="321" mass="36719">MDKKKCVAGNPLQVNKALELQALIMCYFPKYTNCEVEFEEYNWDFGGSDNVIQSKIRSMAISKGYCKKDFIVRNRMVVKKEKAISPIKTLHRALVATYVTSGNYYNTPLRRRLNPVQRLVSEPLTMSMEDVIEKFKRESEEAARGYGFSLDFTVRSMRLQGRLSAGFSTLLLKNLLLERKRKGTTFRGVLASSQFVTLLDYYSQHSTVVTTDQFLSTTTYQLVAREFSAGKYDSRSVSEGDKKVVFIVEGYSGAEISAWIDEGEVLYPPEVYFQVCPVNTYEKIRYLGATYGAFIYKLKEVPAPDTDKEIPFLTDVHKLQR</sequence>
<dbReference type="RefSeq" id="WP_140915992.1">
    <property type="nucleotide sequence ID" value="NZ_CP045720.1"/>
</dbReference>
<evidence type="ECO:0000313" key="2">
    <source>
        <dbReference type="Proteomes" id="UP000315469"/>
    </source>
</evidence>
<name>A0ABY2ZJ48_9GAMM</name>
<protein>
    <recommendedName>
        <fullName evidence="3">NAD(+)--protein-arginine ADP-ribosyltransferase</fullName>
    </recommendedName>
</protein>
<evidence type="ECO:0008006" key="3">
    <source>
        <dbReference type="Google" id="ProtNLM"/>
    </source>
</evidence>
<dbReference type="GeneID" id="90522031"/>
<dbReference type="SUPFAM" id="SSF56399">
    <property type="entry name" value="ADP-ribosylation"/>
    <property type="match status" value="1"/>
</dbReference>
<organism evidence="1 2">
    <name type="scientific">Pantoea eucalypti</name>
    <dbReference type="NCBI Taxonomy" id="470933"/>
    <lineage>
        <taxon>Bacteria</taxon>
        <taxon>Pseudomonadati</taxon>
        <taxon>Pseudomonadota</taxon>
        <taxon>Gammaproteobacteria</taxon>
        <taxon>Enterobacterales</taxon>
        <taxon>Erwiniaceae</taxon>
        <taxon>Pantoea</taxon>
    </lineage>
</organism>
<proteinExistence type="predicted"/>
<reference evidence="1 2" key="1">
    <citation type="submission" date="2019-06" db="EMBL/GenBank/DDBJ databases">
        <title>Taxogenomics and systematics of the genus Pantoea.</title>
        <authorList>
            <person name="Tambong J.T."/>
        </authorList>
    </citation>
    <scope>NUCLEOTIDE SEQUENCE [LARGE SCALE GENOMIC DNA]</scope>
    <source>
        <strain evidence="1 2">LMG 24197</strain>
    </source>
</reference>
<keyword evidence="2" id="KW-1185">Reference proteome</keyword>
<evidence type="ECO:0000313" key="1">
    <source>
        <dbReference type="EMBL" id="TPV36597.1"/>
    </source>
</evidence>